<dbReference type="GO" id="GO:0034388">
    <property type="term" value="C:Pwp2p-containing subcomplex of 90S preribosome"/>
    <property type="evidence" value="ECO:0000318"/>
    <property type="project" value="GO_Central"/>
</dbReference>
<protein>
    <recommendedName>
        <fullName evidence="8">Small-subunit processome Utp12 domain-containing protein</fullName>
    </recommendedName>
</protein>
<dbReference type="InterPro" id="IPR007148">
    <property type="entry name" value="SSU_processome_Utp12"/>
</dbReference>
<dbReference type="AlphaFoldDB" id="D8T1W3"/>
<dbReference type="SMART" id="SM00320">
    <property type="entry name" value="WD40"/>
    <property type="match status" value="10"/>
</dbReference>
<dbReference type="InterPro" id="IPR036322">
    <property type="entry name" value="WD40_repeat_dom_sf"/>
</dbReference>
<dbReference type="InterPro" id="IPR011047">
    <property type="entry name" value="Quinoprotein_ADH-like_sf"/>
</dbReference>
<keyword evidence="5" id="KW-0539">Nucleus</keyword>
<dbReference type="Proteomes" id="UP000001514">
    <property type="component" value="Unassembled WGS sequence"/>
</dbReference>
<dbReference type="InterPro" id="IPR020472">
    <property type="entry name" value="WD40_PAC1"/>
</dbReference>
<sequence>MNAYRFSNLVGAPYRGGNVAFAGGSAALVSPVGNRISVTELRKSECWTLPVENGGDVSRVAVSPNGALLLSIDASGRCILVSLARRILLHRMSFKAPVTALGFSPDGSLFAVAMGRLLQVWRTPGCRKEFMAFQLLHTFSSSHDTITCLGWSPDGNWIICGCKDFAVRIFTLQSNAEGYRPVVLSAHRNVVNGVFFTENTESGIGAYSFSKDGALCHWVFHPAQELPAPALDGADDQGKSRKRRKEDDLEESDGLVRKEEGKLPVLRPDKGQWELMKKHLFHQHGRLSACDYHSGLNIVVAGFSSGVFGIYQMPDFTCIHLLSISKEKITTAVFDRTGNWVAFGCAKLGQLLVWDWRSETYILKQQGHYFDVNCVAYSPDSQLIATGADDNKVKLWNAASGFCFVTFAEHTNAVTAVLFLAGSNAVLSASLDGTVRAWDLMRYRNFRTFTTPAPTQFVSLAADQSGEIICAGTLDTFQIYVWSMKTARLVDVLSGHEGPVHGLAFSPTDEFLASSSWDKTVRLWDVFEGKGGVEAFTHTHDVLTVVYRPDGKQLACSTLDGQIHFWDPIDGLLMGTIEGRRDVAGGRLMSDRRTAANSSSGKCFTTMSYSADGSLLLAGGTSKYICMYDVADQVLLRRFQISHNYSLDGILDFLNSKRMTAAGPIDLIDDYDSDNEAGVDGQVRGKLGQGLPGAQTNAARPIIRTKCLRISPTGRSWAAATTEGLLIYSMDNLVFDPTDLDVDVTPEAINDALESKRYSRALLLALRLNEPLLIQKCVEAVDISAISDVVSNVSLSYLGTLIDALAQYLEKTPHLEFLLRWCLELCTVHGRTIQSKNRELMPALKSLLKSIASLQEQLATAASKNDYLLHYLCSAPTKSKSVEQSLDLCS</sequence>
<evidence type="ECO:0000313" key="9">
    <source>
        <dbReference type="EMBL" id="EFJ09396.1"/>
    </source>
</evidence>
<comment type="subcellular location">
    <subcellularLocation>
        <location evidence="1">Nucleus</location>
        <location evidence="1">Nucleolus</location>
    </subcellularLocation>
</comment>
<feature type="repeat" description="WD" evidence="6">
    <location>
        <begin position="493"/>
        <end position="526"/>
    </location>
</feature>
<dbReference type="CDD" id="cd00200">
    <property type="entry name" value="WD40"/>
    <property type="match status" value="1"/>
</dbReference>
<evidence type="ECO:0000256" key="4">
    <source>
        <dbReference type="ARBA" id="ARBA00022737"/>
    </source>
</evidence>
<dbReference type="Gene3D" id="2.130.10.10">
    <property type="entry name" value="YVTN repeat-like/Quinoprotein amine dehydrogenase"/>
    <property type="match status" value="3"/>
</dbReference>
<reference evidence="9 10" key="1">
    <citation type="journal article" date="2011" name="Science">
        <title>The Selaginella genome identifies genetic changes associated with the evolution of vascular plants.</title>
        <authorList>
            <person name="Banks J.A."/>
            <person name="Nishiyama T."/>
            <person name="Hasebe M."/>
            <person name="Bowman J.L."/>
            <person name="Gribskov M."/>
            <person name="dePamphilis C."/>
            <person name="Albert V.A."/>
            <person name="Aono N."/>
            <person name="Aoyama T."/>
            <person name="Ambrose B.A."/>
            <person name="Ashton N.W."/>
            <person name="Axtell M.J."/>
            <person name="Barker E."/>
            <person name="Barker M.S."/>
            <person name="Bennetzen J.L."/>
            <person name="Bonawitz N.D."/>
            <person name="Chapple C."/>
            <person name="Cheng C."/>
            <person name="Correa L.G."/>
            <person name="Dacre M."/>
            <person name="DeBarry J."/>
            <person name="Dreyer I."/>
            <person name="Elias M."/>
            <person name="Engstrom E.M."/>
            <person name="Estelle M."/>
            <person name="Feng L."/>
            <person name="Finet C."/>
            <person name="Floyd S.K."/>
            <person name="Frommer W.B."/>
            <person name="Fujita T."/>
            <person name="Gramzow L."/>
            <person name="Gutensohn M."/>
            <person name="Harholt J."/>
            <person name="Hattori M."/>
            <person name="Heyl A."/>
            <person name="Hirai T."/>
            <person name="Hiwatashi Y."/>
            <person name="Ishikawa M."/>
            <person name="Iwata M."/>
            <person name="Karol K.G."/>
            <person name="Koehler B."/>
            <person name="Kolukisaoglu U."/>
            <person name="Kubo M."/>
            <person name="Kurata T."/>
            <person name="Lalonde S."/>
            <person name="Li K."/>
            <person name="Li Y."/>
            <person name="Litt A."/>
            <person name="Lyons E."/>
            <person name="Manning G."/>
            <person name="Maruyama T."/>
            <person name="Michael T.P."/>
            <person name="Mikami K."/>
            <person name="Miyazaki S."/>
            <person name="Morinaga S."/>
            <person name="Murata T."/>
            <person name="Mueller-Roeber B."/>
            <person name="Nelson D.R."/>
            <person name="Obara M."/>
            <person name="Oguri Y."/>
            <person name="Olmstead R.G."/>
            <person name="Onodera N."/>
            <person name="Petersen B.L."/>
            <person name="Pils B."/>
            <person name="Prigge M."/>
            <person name="Rensing S.A."/>
            <person name="Riano-Pachon D.M."/>
            <person name="Roberts A.W."/>
            <person name="Sato Y."/>
            <person name="Scheller H.V."/>
            <person name="Schulz B."/>
            <person name="Schulz C."/>
            <person name="Shakirov E.V."/>
            <person name="Shibagaki N."/>
            <person name="Shinohara N."/>
            <person name="Shippen D.E."/>
            <person name="Soerensen I."/>
            <person name="Sotooka R."/>
            <person name="Sugimoto N."/>
            <person name="Sugita M."/>
            <person name="Sumikawa N."/>
            <person name="Tanurdzic M."/>
            <person name="Theissen G."/>
            <person name="Ulvskov P."/>
            <person name="Wakazuki S."/>
            <person name="Weng J.K."/>
            <person name="Willats W.W."/>
            <person name="Wipf D."/>
            <person name="Wolf P.G."/>
            <person name="Yang L."/>
            <person name="Zimmer A.D."/>
            <person name="Zhu Q."/>
            <person name="Mitros T."/>
            <person name="Hellsten U."/>
            <person name="Loque D."/>
            <person name="Otillar R."/>
            <person name="Salamov A."/>
            <person name="Schmutz J."/>
            <person name="Shapiro H."/>
            <person name="Lindquist E."/>
            <person name="Lucas S."/>
            <person name="Rokhsar D."/>
            <person name="Grigoriev I.V."/>
        </authorList>
    </citation>
    <scope>NUCLEOTIDE SEQUENCE [LARGE SCALE GENOMIC DNA]</scope>
</reference>
<keyword evidence="3 6" id="KW-0853">WD repeat</keyword>
<accession>D8T1W3</accession>
<dbReference type="PROSITE" id="PS50294">
    <property type="entry name" value="WD_REPEATS_REGION"/>
    <property type="match status" value="4"/>
</dbReference>
<dbReference type="InterPro" id="IPR027145">
    <property type="entry name" value="PWP2"/>
</dbReference>
<dbReference type="FunFam" id="2.130.10.10:FF:000936">
    <property type="entry name" value="Periodic tryptophan protein 2"/>
    <property type="match status" value="1"/>
</dbReference>
<dbReference type="InParanoid" id="D8T1W3"/>
<feature type="domain" description="Small-subunit processome Utp12" evidence="8">
    <location>
        <begin position="769"/>
        <end position="874"/>
    </location>
</feature>
<feature type="repeat" description="WD" evidence="6">
    <location>
        <begin position="535"/>
        <end position="567"/>
    </location>
</feature>
<dbReference type="OMA" id="VACEYIN"/>
<dbReference type="PANTHER" id="PTHR19858:SF0">
    <property type="entry name" value="PERIODIC TRYPTOPHAN PROTEIN 2 HOMOLOG"/>
    <property type="match status" value="1"/>
</dbReference>
<proteinExistence type="inferred from homology"/>
<dbReference type="HOGENOM" id="CLU_010458_0_0_1"/>
<feature type="repeat" description="WD" evidence="6">
    <location>
        <begin position="365"/>
        <end position="406"/>
    </location>
</feature>
<keyword evidence="10" id="KW-1185">Reference proteome</keyword>
<evidence type="ECO:0000259" key="8">
    <source>
        <dbReference type="Pfam" id="PF04003"/>
    </source>
</evidence>
<dbReference type="eggNOG" id="KOG0291">
    <property type="taxonomic scope" value="Eukaryota"/>
</dbReference>
<comment type="similarity">
    <text evidence="2">Belongs to the WD repeat PWP2 family.</text>
</comment>
<dbReference type="InterPro" id="IPR001680">
    <property type="entry name" value="WD40_rpt"/>
</dbReference>
<dbReference type="STRING" id="88036.D8T1W3"/>
<dbReference type="PRINTS" id="PR00320">
    <property type="entry name" value="GPROTEINBRPT"/>
</dbReference>
<dbReference type="InterPro" id="IPR015943">
    <property type="entry name" value="WD40/YVTN_repeat-like_dom_sf"/>
</dbReference>
<evidence type="ECO:0000256" key="1">
    <source>
        <dbReference type="ARBA" id="ARBA00004604"/>
    </source>
</evidence>
<dbReference type="GO" id="GO:0000028">
    <property type="term" value="P:ribosomal small subunit assembly"/>
    <property type="evidence" value="ECO:0000318"/>
    <property type="project" value="GO_Central"/>
</dbReference>
<dbReference type="KEGG" id="smo:SELMODRAFT_129893"/>
<feature type="repeat" description="WD" evidence="6">
    <location>
        <begin position="407"/>
        <end position="448"/>
    </location>
</feature>
<dbReference type="Gramene" id="EFJ09396">
    <property type="protein sequence ID" value="EFJ09396"/>
    <property type="gene ID" value="SELMODRAFT_129893"/>
</dbReference>
<feature type="region of interest" description="Disordered" evidence="7">
    <location>
        <begin position="228"/>
        <end position="254"/>
    </location>
</feature>
<dbReference type="SUPFAM" id="SSF50998">
    <property type="entry name" value="Quinoprotein alcohol dehydrogenase-like"/>
    <property type="match status" value="1"/>
</dbReference>
<dbReference type="SUPFAM" id="SSF50978">
    <property type="entry name" value="WD40 repeat-like"/>
    <property type="match status" value="1"/>
</dbReference>
<dbReference type="PROSITE" id="PS50082">
    <property type="entry name" value="WD_REPEATS_2"/>
    <property type="match status" value="4"/>
</dbReference>
<keyword evidence="4" id="KW-0677">Repeat</keyword>
<evidence type="ECO:0000256" key="3">
    <source>
        <dbReference type="ARBA" id="ARBA00022574"/>
    </source>
</evidence>
<dbReference type="GO" id="GO:0032040">
    <property type="term" value="C:small-subunit processome"/>
    <property type="evidence" value="ECO:0000318"/>
    <property type="project" value="GO_Central"/>
</dbReference>
<evidence type="ECO:0000256" key="6">
    <source>
        <dbReference type="PROSITE-ProRule" id="PRU00221"/>
    </source>
</evidence>
<dbReference type="Pfam" id="PF00400">
    <property type="entry name" value="WD40"/>
    <property type="match status" value="5"/>
</dbReference>
<dbReference type="PROSITE" id="PS00678">
    <property type="entry name" value="WD_REPEATS_1"/>
    <property type="match status" value="3"/>
</dbReference>
<dbReference type="EMBL" id="GL377663">
    <property type="protein sequence ID" value="EFJ09396.1"/>
    <property type="molecule type" value="Genomic_DNA"/>
</dbReference>
<evidence type="ECO:0000256" key="2">
    <source>
        <dbReference type="ARBA" id="ARBA00010226"/>
    </source>
</evidence>
<dbReference type="InterPro" id="IPR019775">
    <property type="entry name" value="WD40_repeat_CS"/>
</dbReference>
<evidence type="ECO:0000313" key="10">
    <source>
        <dbReference type="Proteomes" id="UP000001514"/>
    </source>
</evidence>
<name>D8T1W3_SELML</name>
<dbReference type="GO" id="GO:0000462">
    <property type="term" value="P:maturation of SSU-rRNA from tricistronic rRNA transcript (SSU-rRNA, 5.8S rRNA, LSU-rRNA)"/>
    <property type="evidence" value="ECO:0000318"/>
    <property type="project" value="GO_Central"/>
</dbReference>
<organism evidence="10">
    <name type="scientific">Selaginella moellendorffii</name>
    <name type="common">Spikemoss</name>
    <dbReference type="NCBI Taxonomy" id="88036"/>
    <lineage>
        <taxon>Eukaryota</taxon>
        <taxon>Viridiplantae</taxon>
        <taxon>Streptophyta</taxon>
        <taxon>Embryophyta</taxon>
        <taxon>Tracheophyta</taxon>
        <taxon>Lycopodiopsida</taxon>
        <taxon>Selaginellales</taxon>
        <taxon>Selaginellaceae</taxon>
        <taxon>Selaginella</taxon>
    </lineage>
</organism>
<gene>
    <name evidence="9" type="ORF">SELMODRAFT_129893</name>
</gene>
<dbReference type="FunCoup" id="D8T1W3">
    <property type="interactions" value="3528"/>
</dbReference>
<evidence type="ECO:0000256" key="5">
    <source>
        <dbReference type="ARBA" id="ARBA00023242"/>
    </source>
</evidence>
<dbReference type="PANTHER" id="PTHR19858">
    <property type="entry name" value="WD40 REPEAT PROTEIN"/>
    <property type="match status" value="1"/>
</dbReference>
<evidence type="ECO:0000256" key="7">
    <source>
        <dbReference type="SAM" id="MobiDB-lite"/>
    </source>
</evidence>
<dbReference type="Pfam" id="PF04003">
    <property type="entry name" value="Utp12"/>
    <property type="match status" value="1"/>
</dbReference>